<dbReference type="Proteomes" id="UP001418796">
    <property type="component" value="Unassembled WGS sequence"/>
</dbReference>
<gene>
    <name evidence="9" type="ORF">MKY91_02065</name>
</gene>
<name>A0ABU9VDG1_9BACI</name>
<dbReference type="InterPro" id="IPR000515">
    <property type="entry name" value="MetI-like"/>
</dbReference>
<dbReference type="EMBL" id="JBCITK010000001">
    <property type="protein sequence ID" value="MEN0641945.1"/>
    <property type="molecule type" value="Genomic_DNA"/>
</dbReference>
<accession>A0ABU9VDG1</accession>
<dbReference type="CDD" id="cd06261">
    <property type="entry name" value="TM_PBP2"/>
    <property type="match status" value="1"/>
</dbReference>
<evidence type="ECO:0000256" key="5">
    <source>
        <dbReference type="ARBA" id="ARBA00022989"/>
    </source>
</evidence>
<keyword evidence="2 7" id="KW-0813">Transport</keyword>
<feature type="transmembrane region" description="Helical" evidence="7">
    <location>
        <begin position="158"/>
        <end position="175"/>
    </location>
</feature>
<feature type="transmembrane region" description="Helical" evidence="7">
    <location>
        <begin position="205"/>
        <end position="226"/>
    </location>
</feature>
<keyword evidence="6 7" id="KW-0472">Membrane</keyword>
<evidence type="ECO:0000256" key="4">
    <source>
        <dbReference type="ARBA" id="ARBA00022692"/>
    </source>
</evidence>
<dbReference type="InterPro" id="IPR035906">
    <property type="entry name" value="MetI-like_sf"/>
</dbReference>
<evidence type="ECO:0000313" key="10">
    <source>
        <dbReference type="Proteomes" id="UP001418796"/>
    </source>
</evidence>
<keyword evidence="3" id="KW-1003">Cell membrane</keyword>
<keyword evidence="4 7" id="KW-0812">Transmembrane</keyword>
<keyword evidence="10" id="KW-1185">Reference proteome</keyword>
<dbReference type="RefSeq" id="WP_343129113.1">
    <property type="nucleotide sequence ID" value="NZ_JBCITK010000001.1"/>
</dbReference>
<proteinExistence type="inferred from homology"/>
<dbReference type="SUPFAM" id="SSF161098">
    <property type="entry name" value="MetI-like"/>
    <property type="match status" value="1"/>
</dbReference>
<evidence type="ECO:0000256" key="2">
    <source>
        <dbReference type="ARBA" id="ARBA00022448"/>
    </source>
</evidence>
<comment type="subcellular location">
    <subcellularLocation>
        <location evidence="1 7">Cell membrane</location>
        <topology evidence="1 7">Multi-pass membrane protein</topology>
    </subcellularLocation>
</comment>
<reference evidence="9 10" key="1">
    <citation type="submission" date="2024-03" db="EMBL/GenBank/DDBJ databases">
        <title>Bacilli Hybrid Assemblies.</title>
        <authorList>
            <person name="Kovac J."/>
        </authorList>
    </citation>
    <scope>NUCLEOTIDE SEQUENCE [LARGE SCALE GENOMIC DNA]</scope>
    <source>
        <strain evidence="9 10">FSL R7-0666</strain>
    </source>
</reference>
<evidence type="ECO:0000313" key="9">
    <source>
        <dbReference type="EMBL" id="MEN0641945.1"/>
    </source>
</evidence>
<evidence type="ECO:0000256" key="1">
    <source>
        <dbReference type="ARBA" id="ARBA00004651"/>
    </source>
</evidence>
<evidence type="ECO:0000259" key="8">
    <source>
        <dbReference type="PROSITE" id="PS50928"/>
    </source>
</evidence>
<feature type="transmembrane region" description="Helical" evidence="7">
    <location>
        <begin position="90"/>
        <end position="114"/>
    </location>
</feature>
<comment type="caution">
    <text evidence="9">The sequence shown here is derived from an EMBL/GenBank/DDBJ whole genome shotgun (WGS) entry which is preliminary data.</text>
</comment>
<organism evidence="9 10">
    <name type="scientific">Alkalicoccobacillus gibsonii</name>
    <dbReference type="NCBI Taxonomy" id="79881"/>
    <lineage>
        <taxon>Bacteria</taxon>
        <taxon>Bacillati</taxon>
        <taxon>Bacillota</taxon>
        <taxon>Bacilli</taxon>
        <taxon>Bacillales</taxon>
        <taxon>Bacillaceae</taxon>
        <taxon>Alkalicoccobacillus</taxon>
    </lineage>
</organism>
<dbReference type="Gene3D" id="1.10.3720.10">
    <property type="entry name" value="MetI-like"/>
    <property type="match status" value="1"/>
</dbReference>
<feature type="transmembrane region" description="Helical" evidence="7">
    <location>
        <begin position="30"/>
        <end position="51"/>
    </location>
</feature>
<dbReference type="PANTHER" id="PTHR43744:SF12">
    <property type="entry name" value="ABC TRANSPORTER PERMEASE PROTEIN MG189-RELATED"/>
    <property type="match status" value="1"/>
</dbReference>
<dbReference type="PANTHER" id="PTHR43744">
    <property type="entry name" value="ABC TRANSPORTER PERMEASE PROTEIN MG189-RELATED-RELATED"/>
    <property type="match status" value="1"/>
</dbReference>
<dbReference type="Pfam" id="PF00528">
    <property type="entry name" value="BPD_transp_1"/>
    <property type="match status" value="1"/>
</dbReference>
<feature type="transmembrane region" description="Helical" evidence="7">
    <location>
        <begin position="126"/>
        <end position="146"/>
    </location>
</feature>
<keyword evidence="5 7" id="KW-1133">Transmembrane helix</keyword>
<evidence type="ECO:0000256" key="7">
    <source>
        <dbReference type="RuleBase" id="RU363032"/>
    </source>
</evidence>
<feature type="transmembrane region" description="Helical" evidence="7">
    <location>
        <begin position="260"/>
        <end position="280"/>
    </location>
</feature>
<sequence>MKPDKMVNQTPVLNQSPKNEELRKQKLTSIALYSILILLAAVCLFPFYLMIMYSTHTNADIASTFLVLPGTNLIDNFTRMTENVNIFRGFMNSLIIAGGSTALTIYFGGMTAYGFSKFKFKFNTPLFLFMLATMMIPAQLSLIGSYRWLGMIGLLDSHAAIILPAAANTFAVFFIKQFIDGSVPNEILESARIDGAGELRIFHRIILPMIIPALAAIGIFTFIGSWNNFIGPLVLLFSEDKYPLPVLVAMIQGYYNTDYGLMYLGVALSVVPIIIVFSILSRRIMGSVAIGAVKG</sequence>
<comment type="similarity">
    <text evidence="7">Belongs to the binding-protein-dependent transport system permease family.</text>
</comment>
<evidence type="ECO:0000256" key="3">
    <source>
        <dbReference type="ARBA" id="ARBA00022475"/>
    </source>
</evidence>
<evidence type="ECO:0000256" key="6">
    <source>
        <dbReference type="ARBA" id="ARBA00023136"/>
    </source>
</evidence>
<feature type="domain" description="ABC transmembrane type-1" evidence="8">
    <location>
        <begin position="90"/>
        <end position="280"/>
    </location>
</feature>
<protein>
    <submittedName>
        <fullName evidence="9">Carbohydrate ABC transporter permease</fullName>
    </submittedName>
</protein>
<dbReference type="PROSITE" id="PS50928">
    <property type="entry name" value="ABC_TM1"/>
    <property type="match status" value="1"/>
</dbReference>